<organism evidence="1 2">
    <name type="scientific">Fragilariopsis cylindrus CCMP1102</name>
    <dbReference type="NCBI Taxonomy" id="635003"/>
    <lineage>
        <taxon>Eukaryota</taxon>
        <taxon>Sar</taxon>
        <taxon>Stramenopiles</taxon>
        <taxon>Ochrophyta</taxon>
        <taxon>Bacillariophyta</taxon>
        <taxon>Bacillariophyceae</taxon>
        <taxon>Bacillariophycidae</taxon>
        <taxon>Bacillariales</taxon>
        <taxon>Bacillariaceae</taxon>
        <taxon>Fragilariopsis</taxon>
    </lineage>
</organism>
<dbReference type="KEGG" id="fcy:FRACYDRAFT_237385"/>
<proteinExistence type="predicted"/>
<dbReference type="InParanoid" id="A0A1E7FLQ0"/>
<dbReference type="OrthoDB" id="43387at2759"/>
<gene>
    <name evidence="1" type="ORF">FRACYDRAFT_237385</name>
</gene>
<accession>A0A1E7FLQ0</accession>
<dbReference type="Proteomes" id="UP000095751">
    <property type="component" value="Unassembled WGS sequence"/>
</dbReference>
<evidence type="ECO:0000313" key="1">
    <source>
        <dbReference type="EMBL" id="OEU19092.1"/>
    </source>
</evidence>
<protein>
    <submittedName>
        <fullName evidence="1">Uncharacterized protein</fullName>
    </submittedName>
</protein>
<keyword evidence="2" id="KW-1185">Reference proteome</keyword>
<evidence type="ECO:0000313" key="2">
    <source>
        <dbReference type="Proteomes" id="UP000095751"/>
    </source>
</evidence>
<name>A0A1E7FLQ0_9STRA</name>
<sequence>MNINNDVIETSSSSLSSLTTLTTSNNNHAAATTIINPDWGLAKKLIDSSAAGYQAVEELQNAIEYVRNDNNWNNNHNDNNNSGGGVTEQQYTYLISSLKECRDQLFLFLKYIEPKEKLNIARLRVENENRQNRIEFGDADDIEDNKNAGVYNPVILPWK</sequence>
<dbReference type="AlphaFoldDB" id="A0A1E7FLQ0"/>
<dbReference type="EMBL" id="KV784356">
    <property type="protein sequence ID" value="OEU19092.1"/>
    <property type="molecule type" value="Genomic_DNA"/>
</dbReference>
<reference evidence="1 2" key="1">
    <citation type="submission" date="2016-09" db="EMBL/GenBank/DDBJ databases">
        <title>Extensive genetic diversity and differential bi-allelic expression allows diatom success in the polar Southern Ocean.</title>
        <authorList>
            <consortium name="DOE Joint Genome Institute"/>
            <person name="Mock T."/>
            <person name="Otillar R.P."/>
            <person name="Strauss J."/>
            <person name="Dupont C."/>
            <person name="Frickenhaus S."/>
            <person name="Maumus F."/>
            <person name="Mcmullan M."/>
            <person name="Sanges R."/>
            <person name="Schmutz J."/>
            <person name="Toseland A."/>
            <person name="Valas R."/>
            <person name="Veluchamy A."/>
            <person name="Ward B.J."/>
            <person name="Allen A."/>
            <person name="Barry K."/>
            <person name="Falciatore A."/>
            <person name="Ferrante M."/>
            <person name="Fortunato A.E."/>
            <person name="Gloeckner G."/>
            <person name="Gruber A."/>
            <person name="Hipkin R."/>
            <person name="Janech M."/>
            <person name="Kroth P."/>
            <person name="Leese F."/>
            <person name="Lindquist E."/>
            <person name="Lyon B.R."/>
            <person name="Martin J."/>
            <person name="Mayer C."/>
            <person name="Parker M."/>
            <person name="Quesneville H."/>
            <person name="Raymond J."/>
            <person name="Uhlig C."/>
            <person name="Valentin K.U."/>
            <person name="Worden A.Z."/>
            <person name="Armbrust E.V."/>
            <person name="Bowler C."/>
            <person name="Green B."/>
            <person name="Moulton V."/>
            <person name="Van Oosterhout C."/>
            <person name="Grigoriev I."/>
        </authorList>
    </citation>
    <scope>NUCLEOTIDE SEQUENCE [LARGE SCALE GENOMIC DNA]</scope>
    <source>
        <strain evidence="1 2">CCMP1102</strain>
    </source>
</reference>